<proteinExistence type="predicted"/>
<organism evidence="4 5">
    <name type="scientific">Sclerotinia borealis (strain F-4128)</name>
    <dbReference type="NCBI Taxonomy" id="1432307"/>
    <lineage>
        <taxon>Eukaryota</taxon>
        <taxon>Fungi</taxon>
        <taxon>Dikarya</taxon>
        <taxon>Ascomycota</taxon>
        <taxon>Pezizomycotina</taxon>
        <taxon>Leotiomycetes</taxon>
        <taxon>Helotiales</taxon>
        <taxon>Sclerotiniaceae</taxon>
        <taxon>Sclerotinia</taxon>
    </lineage>
</organism>
<evidence type="ECO:0000313" key="5">
    <source>
        <dbReference type="Proteomes" id="UP000019487"/>
    </source>
</evidence>
<keyword evidence="2" id="KW-1133">Transmembrane helix</keyword>
<dbReference type="AlphaFoldDB" id="W9CNE1"/>
<evidence type="ECO:0000256" key="2">
    <source>
        <dbReference type="SAM" id="Phobius"/>
    </source>
</evidence>
<feature type="region of interest" description="Disordered" evidence="1">
    <location>
        <begin position="543"/>
        <end position="573"/>
    </location>
</feature>
<feature type="compositionally biased region" description="Polar residues" evidence="1">
    <location>
        <begin position="556"/>
        <end position="565"/>
    </location>
</feature>
<accession>W9CNE1</accession>
<sequence length="869" mass="89707">MLFSFSAQHVLFFYHLVVVSAIVPRGVIERSSLSTTFLNNSKNTNSTSTSSHSLASSSLYTSISTFISTSSQLSSEATLASTNSKKVAIFSPSLATGYTSTETPAVSVLSNTIIGSKSSKETSNTNRTPSYDVSLDGNSKYSSHSSTKTTPKSKTTSSTVGIVATSKDSLSFTIHHKSSLSAISKTNSKSLAGNSTLEMASSHASAGTSSTSKKGTIKKVTSTSHKVHVTSMPSYSMFGNQTITKASCKSTTLGKSAEHYCRVMIGTVQLHYWPTDTAAMNRSYPSTIYLQDYDITMTSPSVYFAINTMKATDLCGKQVGPTIKNYAVGYDVTDVYTMQPFANTKVKTRMGDPKQLQLSDLRTDCPQTTILPEDIFDYLETNHVVLGEDSRCNPILSWPTDLRLAAGEFWTTCGRHWGGKLGIFDPPIPVTACTGDASTCLYGSTKISSAPATTTELGGPTPAPADQITTIPAVPIPTISAGPSSTGNEGFASLVVSAKSFLASSSSTAALSEDRNRMGPATVFFPKQSTSTAVAVPSFESSIEISPNPADPSYPPTASASITSDTKSHSTSPSLPSPTVIAIVGSKPFFAVPGSSGIILPSGFTASVGAVVTITDALNNPVIMSEDSSNIFVGSESYIVPTALSVLSNLINLANIDVVNGQIISIATGSSISGAPIATVAGQTISSGGSAATLYEGKIASLGVDGVVIQGSGGYCTTIPIPNPTAPVTPASLIDIGILGGHTISVGDMKGNSVAIVAGQTLSYGGPIATLSGGNIVSLGVNGVVIQAPSGKATTIPIPKTASASASDKAIKTLESGAPTTSSSALDAASASRTGSATLVQSDNSGQRIEALIWLSWFLVGWIGLCILR</sequence>
<keyword evidence="5" id="KW-1185">Reference proteome</keyword>
<evidence type="ECO:0000313" key="4">
    <source>
        <dbReference type="EMBL" id="ESZ97341.1"/>
    </source>
</evidence>
<gene>
    <name evidence="4" type="ORF">SBOR_2271</name>
</gene>
<feature type="region of interest" description="Disordered" evidence="1">
    <location>
        <begin position="117"/>
        <end position="159"/>
    </location>
</feature>
<evidence type="ECO:0000256" key="3">
    <source>
        <dbReference type="SAM" id="SignalP"/>
    </source>
</evidence>
<evidence type="ECO:0000256" key="1">
    <source>
        <dbReference type="SAM" id="MobiDB-lite"/>
    </source>
</evidence>
<dbReference type="HOGENOM" id="CLU_330143_0_0_1"/>
<feature type="chain" id="PRO_5004918650" evidence="3">
    <location>
        <begin position="22"/>
        <end position="869"/>
    </location>
</feature>
<dbReference type="OrthoDB" id="3944128at2759"/>
<dbReference type="Proteomes" id="UP000019487">
    <property type="component" value="Unassembled WGS sequence"/>
</dbReference>
<name>W9CNE1_SCLBF</name>
<dbReference type="STRING" id="1432307.W9CNE1"/>
<reference evidence="4 5" key="1">
    <citation type="journal article" date="2014" name="Genome Announc.">
        <title>Draft genome sequence of Sclerotinia borealis, a psychrophilic plant pathogenic fungus.</title>
        <authorList>
            <person name="Mardanov A.V."/>
            <person name="Beletsky A.V."/>
            <person name="Kadnikov V.V."/>
            <person name="Ignatov A.N."/>
            <person name="Ravin N.V."/>
        </authorList>
    </citation>
    <scope>NUCLEOTIDE SEQUENCE [LARGE SCALE GENOMIC DNA]</scope>
    <source>
        <strain evidence="5">F-4157</strain>
    </source>
</reference>
<keyword evidence="2" id="KW-0472">Membrane</keyword>
<dbReference type="EMBL" id="AYSA01000090">
    <property type="protein sequence ID" value="ESZ97341.1"/>
    <property type="molecule type" value="Genomic_DNA"/>
</dbReference>
<keyword evidence="3" id="KW-0732">Signal</keyword>
<comment type="caution">
    <text evidence="4">The sequence shown here is derived from an EMBL/GenBank/DDBJ whole genome shotgun (WGS) entry which is preliminary data.</text>
</comment>
<feature type="compositionally biased region" description="Low complexity" evidence="1">
    <location>
        <begin position="139"/>
        <end position="159"/>
    </location>
</feature>
<feature type="region of interest" description="Disordered" evidence="1">
    <location>
        <begin position="202"/>
        <end position="223"/>
    </location>
</feature>
<feature type="compositionally biased region" description="Polar residues" evidence="1">
    <location>
        <begin position="117"/>
        <end position="131"/>
    </location>
</feature>
<keyword evidence="2" id="KW-0812">Transmembrane</keyword>
<protein>
    <submittedName>
        <fullName evidence="4">Uncharacterized protein</fullName>
    </submittedName>
</protein>
<feature type="transmembrane region" description="Helical" evidence="2">
    <location>
        <begin position="851"/>
        <end position="868"/>
    </location>
</feature>
<feature type="signal peptide" evidence="3">
    <location>
        <begin position="1"/>
        <end position="21"/>
    </location>
</feature>